<evidence type="ECO:0000313" key="12">
    <source>
        <dbReference type="Proteomes" id="UP001163046"/>
    </source>
</evidence>
<dbReference type="OrthoDB" id="5964776at2759"/>
<dbReference type="CDD" id="cd00637">
    <property type="entry name" value="7tm_classA_rhodopsin-like"/>
    <property type="match status" value="1"/>
</dbReference>
<evidence type="ECO:0000256" key="3">
    <source>
        <dbReference type="ARBA" id="ARBA00022989"/>
    </source>
</evidence>
<dbReference type="AlphaFoldDB" id="A0A9W9ZBA3"/>
<gene>
    <name evidence="11" type="ORF">OS493_023568</name>
</gene>
<feature type="transmembrane region" description="Helical" evidence="9">
    <location>
        <begin position="12"/>
        <end position="33"/>
    </location>
</feature>
<feature type="transmembrane region" description="Helical" evidence="9">
    <location>
        <begin position="171"/>
        <end position="190"/>
    </location>
</feature>
<protein>
    <recommendedName>
        <fullName evidence="10">G-protein coupled receptors family 1 profile domain-containing protein</fullName>
    </recommendedName>
</protein>
<evidence type="ECO:0000256" key="5">
    <source>
        <dbReference type="ARBA" id="ARBA00023136"/>
    </source>
</evidence>
<feature type="transmembrane region" description="Helical" evidence="9">
    <location>
        <begin position="127"/>
        <end position="148"/>
    </location>
</feature>
<accession>A0A9W9ZBA3</accession>
<sequence>MFLATAITFKVSFAVVIASSLVGNTMVILVVSLHRRMRTPMNCLLANLALADFFLGLFFIPLTLLNDLYVHPGGIAGDILCKTLTYGNMSYLAAVASVMTLLFIAWERYNAIIHPHSSRGRLSARKIRLVVLTTWVAAFSFGSLEFWIMKFDEQKNSCIYDWPDALWKTDIVLWCIGLGLLPLGIEAALYSRVVYRLWGENAQTVEISQRSLMLLRKRLTKVVVTITITNIILWLPIEIYYFVECFAGKSVAVNAGTWAPVFKSASHLMLVLNTALNPIIYAAQDRRLRRHMWRLLKNGCRRRRKVGNR</sequence>
<dbReference type="PROSITE" id="PS50262">
    <property type="entry name" value="G_PROTEIN_RECEP_F1_2"/>
    <property type="match status" value="1"/>
</dbReference>
<evidence type="ECO:0000256" key="9">
    <source>
        <dbReference type="SAM" id="Phobius"/>
    </source>
</evidence>
<proteinExistence type="inferred from homology"/>
<dbReference type="PRINTS" id="PR00237">
    <property type="entry name" value="GPCRRHODOPSN"/>
</dbReference>
<keyword evidence="3 9" id="KW-1133">Transmembrane helix</keyword>
<dbReference type="InterPro" id="IPR017452">
    <property type="entry name" value="GPCR_Rhodpsn_7TM"/>
</dbReference>
<dbReference type="PROSITE" id="PS00237">
    <property type="entry name" value="G_PROTEIN_RECEP_F1_1"/>
    <property type="match status" value="1"/>
</dbReference>
<feature type="transmembrane region" description="Helical" evidence="9">
    <location>
        <begin position="219"/>
        <end position="242"/>
    </location>
</feature>
<feature type="transmembrane region" description="Helical" evidence="9">
    <location>
        <begin position="262"/>
        <end position="283"/>
    </location>
</feature>
<reference evidence="11" key="1">
    <citation type="submission" date="2023-01" db="EMBL/GenBank/DDBJ databases">
        <title>Genome assembly of the deep-sea coral Lophelia pertusa.</title>
        <authorList>
            <person name="Herrera S."/>
            <person name="Cordes E."/>
        </authorList>
    </citation>
    <scope>NUCLEOTIDE SEQUENCE</scope>
    <source>
        <strain evidence="11">USNM1676648</strain>
        <tissue evidence="11">Polyp</tissue>
    </source>
</reference>
<keyword evidence="6 8" id="KW-0675">Receptor</keyword>
<evidence type="ECO:0000256" key="8">
    <source>
        <dbReference type="RuleBase" id="RU000688"/>
    </source>
</evidence>
<evidence type="ECO:0000259" key="10">
    <source>
        <dbReference type="PROSITE" id="PS50262"/>
    </source>
</evidence>
<feature type="transmembrane region" description="Helical" evidence="9">
    <location>
        <begin position="85"/>
        <end position="106"/>
    </location>
</feature>
<evidence type="ECO:0000256" key="2">
    <source>
        <dbReference type="ARBA" id="ARBA00022692"/>
    </source>
</evidence>
<dbReference type="SUPFAM" id="SSF81321">
    <property type="entry name" value="Family A G protein-coupled receptor-like"/>
    <property type="match status" value="1"/>
</dbReference>
<evidence type="ECO:0000256" key="4">
    <source>
        <dbReference type="ARBA" id="ARBA00023040"/>
    </source>
</evidence>
<dbReference type="GO" id="GO:0005886">
    <property type="term" value="C:plasma membrane"/>
    <property type="evidence" value="ECO:0007669"/>
    <property type="project" value="TreeGrafter"/>
</dbReference>
<comment type="subcellular location">
    <subcellularLocation>
        <location evidence="1">Membrane</location>
        <topology evidence="1">Multi-pass membrane protein</topology>
    </subcellularLocation>
</comment>
<keyword evidence="2 8" id="KW-0812">Transmembrane</keyword>
<dbReference type="EMBL" id="MU826367">
    <property type="protein sequence ID" value="KAJ7378321.1"/>
    <property type="molecule type" value="Genomic_DNA"/>
</dbReference>
<dbReference type="PANTHER" id="PTHR45695">
    <property type="entry name" value="LEUCOKININ RECEPTOR-RELATED"/>
    <property type="match status" value="1"/>
</dbReference>
<feature type="domain" description="G-protein coupled receptors family 1 profile" evidence="10">
    <location>
        <begin position="23"/>
        <end position="281"/>
    </location>
</feature>
<dbReference type="InterPro" id="IPR000276">
    <property type="entry name" value="GPCR_Rhodpsn"/>
</dbReference>
<evidence type="ECO:0000256" key="7">
    <source>
        <dbReference type="ARBA" id="ARBA00023224"/>
    </source>
</evidence>
<feature type="transmembrane region" description="Helical" evidence="9">
    <location>
        <begin position="45"/>
        <end position="65"/>
    </location>
</feature>
<dbReference type="PANTHER" id="PTHR45695:SF15">
    <property type="entry name" value="OPSIN RH2"/>
    <property type="match status" value="1"/>
</dbReference>
<comment type="similarity">
    <text evidence="8">Belongs to the G-protein coupled receptor 1 family.</text>
</comment>
<evidence type="ECO:0000256" key="6">
    <source>
        <dbReference type="ARBA" id="ARBA00023170"/>
    </source>
</evidence>
<keyword evidence="4 8" id="KW-0297">G-protein coupled receptor</keyword>
<dbReference type="Gene3D" id="1.20.1070.10">
    <property type="entry name" value="Rhodopsin 7-helix transmembrane proteins"/>
    <property type="match status" value="1"/>
</dbReference>
<keyword evidence="7 8" id="KW-0807">Transducer</keyword>
<keyword evidence="5 9" id="KW-0472">Membrane</keyword>
<organism evidence="11 12">
    <name type="scientific">Desmophyllum pertusum</name>
    <dbReference type="NCBI Taxonomy" id="174260"/>
    <lineage>
        <taxon>Eukaryota</taxon>
        <taxon>Metazoa</taxon>
        <taxon>Cnidaria</taxon>
        <taxon>Anthozoa</taxon>
        <taxon>Hexacorallia</taxon>
        <taxon>Scleractinia</taxon>
        <taxon>Caryophylliina</taxon>
        <taxon>Caryophylliidae</taxon>
        <taxon>Desmophyllum</taxon>
    </lineage>
</organism>
<dbReference type="GO" id="GO:0004930">
    <property type="term" value="F:G protein-coupled receptor activity"/>
    <property type="evidence" value="ECO:0007669"/>
    <property type="project" value="UniProtKB-KW"/>
</dbReference>
<evidence type="ECO:0000256" key="1">
    <source>
        <dbReference type="ARBA" id="ARBA00004141"/>
    </source>
</evidence>
<evidence type="ECO:0000313" key="11">
    <source>
        <dbReference type="EMBL" id="KAJ7378321.1"/>
    </source>
</evidence>
<name>A0A9W9ZBA3_9CNID</name>
<keyword evidence="12" id="KW-1185">Reference proteome</keyword>
<comment type="caution">
    <text evidence="11">The sequence shown here is derived from an EMBL/GenBank/DDBJ whole genome shotgun (WGS) entry which is preliminary data.</text>
</comment>
<dbReference type="Proteomes" id="UP001163046">
    <property type="component" value="Unassembled WGS sequence"/>
</dbReference>
<dbReference type="Pfam" id="PF00001">
    <property type="entry name" value="7tm_1"/>
    <property type="match status" value="1"/>
</dbReference>